<feature type="domain" description="M23ase beta-sheet core" evidence="1">
    <location>
        <begin position="49"/>
        <end position="137"/>
    </location>
</feature>
<gene>
    <name evidence="2" type="ORF">ABR75_02755</name>
</gene>
<dbReference type="Proteomes" id="UP000051017">
    <property type="component" value="Unassembled WGS sequence"/>
</dbReference>
<dbReference type="CDD" id="cd12797">
    <property type="entry name" value="M23_peptidase"/>
    <property type="match status" value="1"/>
</dbReference>
<dbReference type="InterPro" id="IPR016047">
    <property type="entry name" value="M23ase_b-sheet_dom"/>
</dbReference>
<evidence type="ECO:0000313" key="3">
    <source>
        <dbReference type="Proteomes" id="UP000051017"/>
    </source>
</evidence>
<proteinExistence type="predicted"/>
<dbReference type="InterPro" id="IPR011055">
    <property type="entry name" value="Dup_hybrid_motif"/>
</dbReference>
<dbReference type="Gene3D" id="2.70.70.10">
    <property type="entry name" value="Glucose Permease (Domain IIA)"/>
    <property type="match status" value="1"/>
</dbReference>
<evidence type="ECO:0000259" key="1">
    <source>
        <dbReference type="Pfam" id="PF01551"/>
    </source>
</evidence>
<organism evidence="2 3">
    <name type="scientific">Acidimicrobiia bacterium BACL6 MAG-120924-bin43</name>
    <dbReference type="NCBI Taxonomy" id="1655583"/>
    <lineage>
        <taxon>Bacteria</taxon>
        <taxon>Bacillati</taxon>
        <taxon>Actinomycetota</taxon>
        <taxon>Acidimicrobiia</taxon>
        <taxon>acIV cluster</taxon>
    </lineage>
</organism>
<reference evidence="2 3" key="1">
    <citation type="submission" date="2015-10" db="EMBL/GenBank/DDBJ databases">
        <title>Metagenome-Assembled Genomes uncover a global brackish microbiome.</title>
        <authorList>
            <person name="Hugerth L.W."/>
            <person name="Larsson J."/>
            <person name="Alneberg J."/>
            <person name="Lindh M.V."/>
            <person name="Legrand C."/>
            <person name="Pinhassi J."/>
            <person name="Andersson A.F."/>
        </authorList>
    </citation>
    <scope>NUCLEOTIDE SEQUENCE [LARGE SCALE GENOMIC DNA]</scope>
    <source>
        <strain evidence="2">BACL6 MAG-120924-bin43</strain>
    </source>
</reference>
<dbReference type="AlphaFoldDB" id="A0A0R2QJH9"/>
<protein>
    <recommendedName>
        <fullName evidence="1">M23ase beta-sheet core domain-containing protein</fullName>
    </recommendedName>
</protein>
<evidence type="ECO:0000313" key="2">
    <source>
        <dbReference type="EMBL" id="KRO49275.1"/>
    </source>
</evidence>
<dbReference type="Pfam" id="PF01551">
    <property type="entry name" value="Peptidase_M23"/>
    <property type="match status" value="1"/>
</dbReference>
<dbReference type="EMBL" id="LIBJ01000024">
    <property type="protein sequence ID" value="KRO49275.1"/>
    <property type="molecule type" value="Genomic_DNA"/>
</dbReference>
<dbReference type="SUPFAM" id="SSF51261">
    <property type="entry name" value="Duplicated hybrid motif"/>
    <property type="match status" value="1"/>
</dbReference>
<accession>A0A0R2QJH9</accession>
<comment type="caution">
    <text evidence="2">The sequence shown here is derived from an EMBL/GenBank/DDBJ whole genome shotgun (WGS) entry which is preliminary data.</text>
</comment>
<name>A0A0R2QJH9_9ACTN</name>
<sequence length="156" mass="16245">MVLALYQGSFGLAQCAGLSTPLSLPINLPINLVVIDQFRAPSCKWCSGNRGIEYRTEPGSIVTAAVGGIASFVGNVAGTNYVVIKTINTNDNLLVTHGRLQSVLVKSGALITTGQSIGRAGESLYIGVRVNGQYSDPRQCSGLGLRGKPRAVLVAG</sequence>